<dbReference type="PROSITE" id="PS50219">
    <property type="entry name" value="CNH"/>
    <property type="match status" value="1"/>
</dbReference>
<dbReference type="OMA" id="DNWKGNF"/>
<dbReference type="InterPro" id="IPR032914">
    <property type="entry name" value="Vam6/VPS39/TRAP1"/>
</dbReference>
<dbReference type="OrthoDB" id="5325112at2759"/>
<comment type="subcellular location">
    <subcellularLocation>
        <location evidence="1">Cytoplasm</location>
    </subcellularLocation>
</comment>
<dbReference type="RefSeq" id="XP_003171081.1">
    <property type="nucleotide sequence ID" value="XM_003171033.1"/>
</dbReference>
<keyword evidence="2" id="KW-0813">Transport</keyword>
<feature type="region of interest" description="Disordered" evidence="5">
    <location>
        <begin position="1203"/>
        <end position="1250"/>
    </location>
</feature>
<reference evidence="8" key="1">
    <citation type="journal article" date="2012" name="MBio">
        <title>Comparative genome analysis of Trichophyton rubrum and related dermatophytes reveals candidate genes involved in infection.</title>
        <authorList>
            <person name="Martinez D.A."/>
            <person name="Oliver B.G."/>
            <person name="Graeser Y."/>
            <person name="Goldberg J.M."/>
            <person name="Li W."/>
            <person name="Martinez-Rossi N.M."/>
            <person name="Monod M."/>
            <person name="Shelest E."/>
            <person name="Barton R.C."/>
            <person name="Birch E."/>
            <person name="Brakhage A.A."/>
            <person name="Chen Z."/>
            <person name="Gurr S.J."/>
            <person name="Heiman D."/>
            <person name="Heitman J."/>
            <person name="Kosti I."/>
            <person name="Rossi A."/>
            <person name="Saif S."/>
            <person name="Samalova M."/>
            <person name="Saunders C.W."/>
            <person name="Shea T."/>
            <person name="Summerbell R.C."/>
            <person name="Xu J."/>
            <person name="Young S."/>
            <person name="Zeng Q."/>
            <person name="Birren B.W."/>
            <person name="Cuomo C.A."/>
            <person name="White T.C."/>
        </authorList>
    </citation>
    <scope>NUCLEOTIDE SEQUENCE [LARGE SCALE GENOMIC DNA]</scope>
    <source>
        <strain evidence="8">ATCC MYA-4604 / CBS 118893</strain>
    </source>
</reference>
<name>E4V208_ARTGP</name>
<protein>
    <recommendedName>
        <fullName evidence="6">CNH domain-containing protein</fullName>
    </recommendedName>
</protein>
<keyword evidence="4" id="KW-0653">Protein transport</keyword>
<sequence length="1250" mass="138179">MGSDGDIDPRRKRRRISPPETGPYVLRPLLEDVPVQAEDGEGQAHITCVEYWNENLYVGTSAGEILHFVSLPPESELETGNPSFILASRQPIISSARVTTSCGIQQILVLPTASKACVLCNGSVFFYSLPELSPAYGTTKVSNCNWIGGLDLDELDAEDAEEASDPIIMLGMQDKIMLVKIGEGPRRVRNIEFPGCLIANRRGTIACVADSRSYALLEVEHRQKIPLFPISSNDEYDEFKVEDIPSRSASPALDKLPVASNGNSGAKGHGRSTSLNVIATSSELRQQSTQPDLSGTSTPESLAEGKLSKPTSSHDRRLSIPSRSPSAAPADGLGQKPLPPTPSPTPKKPTSILKPHIVSPTPSEFLLVTGTDASNPAVGMFVNLEGETAERGTIEFRTYPDAIVLDNGDEDPNSLPSGNDADGYVLAVVNAAVDADAAGEVNEEKCLEVQRWDINPGEGERQRSLITISLEPPASGPVGIARTVSSNKMNFADVGELLQVVRLKVPDLRTPGSMTPQKNNDPRTEASIEQLQKEKELFENDSDGSKQVKLRRGWEAERNEEESTFAKTLGYVKSNVMLWEGNQIWRVLRNPLALQLENALLLTQEIQDAKTCRVADKAAIIDMMIRLDSILPRTAPESLGLNYVKQKASLLLFGDLIATSPEYQTPSTIKAVEDVLVAGELDPRIILLFTPLLREEILQGPQGIWICAGLTKVVDTLFEVSKDQDGTIKFNFTEPILRMLVRYLTSWHRKRGYGSVTDDTYVFDSVDSALLRLLLHLDAKHNEVNGKAAASEIRPELNKLVDNWKGNFTRAVELLELYQRLFVLSRLYQSRKMSGHVLRTWRRTIEGEKDVGGEMTIPAAELQVRKYLVKIRDPNLVEEYGLWLAARNPKLGIQVFSDDTSRVLFDPPQAIRILKDRAPGAVQVYLEHLVFTKNITRYADDLISYYLDTVLSVLETSPEARASLTESYSTYRALQPPKPSYLSFITENAPPEPWWQSRLRLLQLLGGATRSQFTSAASLPSDLPYSIPTVLERIEPFKNELVSECIILGGRQGRHHDALHLLTHGLGDYDSAIRYCLFEGPGASTSHSMFSRKFSPSEGQRELFAWLLQEFFQIADPSERTERTGDLLARFAPLFDVRKVLDLVPDEWNVGVLSEYFARALRDLVSESRNAKVQRALSAGLNLKVCADFIKESEKIGGWVEDAGQVKPLRGGKDTTSTEPEPQAEGTVENNQPPNDAGTQIRPDDTLKIS</sequence>
<dbReference type="GO" id="GO:0034058">
    <property type="term" value="P:endosomal vesicle fusion"/>
    <property type="evidence" value="ECO:0007669"/>
    <property type="project" value="TreeGrafter"/>
</dbReference>
<feature type="region of interest" description="Disordered" evidence="5">
    <location>
        <begin position="1"/>
        <end position="22"/>
    </location>
</feature>
<proteinExistence type="predicted"/>
<dbReference type="GO" id="GO:0006914">
    <property type="term" value="P:autophagy"/>
    <property type="evidence" value="ECO:0007669"/>
    <property type="project" value="TreeGrafter"/>
</dbReference>
<dbReference type="InParanoid" id="E4V208"/>
<feature type="compositionally biased region" description="Pro residues" evidence="5">
    <location>
        <begin position="337"/>
        <end position="347"/>
    </location>
</feature>
<dbReference type="InterPro" id="IPR001180">
    <property type="entry name" value="CNH_dom"/>
</dbReference>
<gene>
    <name evidence="7" type="ORF">MGYG_07079</name>
</gene>
<evidence type="ECO:0000313" key="8">
    <source>
        <dbReference type="Proteomes" id="UP000002669"/>
    </source>
</evidence>
<feature type="domain" description="CNH" evidence="6">
    <location>
        <begin position="43"/>
        <end position="454"/>
    </location>
</feature>
<feature type="region of interest" description="Disordered" evidence="5">
    <location>
        <begin position="249"/>
        <end position="354"/>
    </location>
</feature>
<organism evidence="8">
    <name type="scientific">Arthroderma gypseum (strain ATCC MYA-4604 / CBS 118893)</name>
    <name type="common">Microsporum gypseum</name>
    <dbReference type="NCBI Taxonomy" id="535722"/>
    <lineage>
        <taxon>Eukaryota</taxon>
        <taxon>Fungi</taxon>
        <taxon>Dikarya</taxon>
        <taxon>Ascomycota</taxon>
        <taxon>Pezizomycotina</taxon>
        <taxon>Eurotiomycetes</taxon>
        <taxon>Eurotiomycetidae</taxon>
        <taxon>Onygenales</taxon>
        <taxon>Arthrodermataceae</taxon>
        <taxon>Nannizzia</taxon>
    </lineage>
</organism>
<dbReference type="PANTHER" id="PTHR12894">
    <property type="entry name" value="CNH DOMAIN CONTAINING"/>
    <property type="match status" value="1"/>
</dbReference>
<dbReference type="eggNOG" id="KOG2063">
    <property type="taxonomic scope" value="Eukaryota"/>
</dbReference>
<dbReference type="STRING" id="535722.E4V208"/>
<dbReference type="GO" id="GO:0005737">
    <property type="term" value="C:cytoplasm"/>
    <property type="evidence" value="ECO:0007669"/>
    <property type="project" value="UniProtKB-SubCell"/>
</dbReference>
<evidence type="ECO:0000256" key="1">
    <source>
        <dbReference type="ARBA" id="ARBA00004496"/>
    </source>
</evidence>
<evidence type="ECO:0000313" key="7">
    <source>
        <dbReference type="EMBL" id="EFR04073.1"/>
    </source>
</evidence>
<accession>E4V208</accession>
<dbReference type="GO" id="GO:0015031">
    <property type="term" value="P:protein transport"/>
    <property type="evidence" value="ECO:0007669"/>
    <property type="project" value="UniProtKB-KW"/>
</dbReference>
<evidence type="ECO:0000256" key="5">
    <source>
        <dbReference type="SAM" id="MobiDB-lite"/>
    </source>
</evidence>
<evidence type="ECO:0000259" key="6">
    <source>
        <dbReference type="PROSITE" id="PS50219"/>
    </source>
</evidence>
<evidence type="ECO:0000256" key="4">
    <source>
        <dbReference type="ARBA" id="ARBA00022927"/>
    </source>
</evidence>
<dbReference type="HOGENOM" id="CLU_008225_0_0_1"/>
<feature type="compositionally biased region" description="Low complexity" evidence="5">
    <location>
        <begin position="319"/>
        <end position="330"/>
    </location>
</feature>
<dbReference type="VEuPathDB" id="FungiDB:MGYG_07079"/>
<dbReference type="AlphaFoldDB" id="E4V208"/>
<evidence type="ECO:0000256" key="3">
    <source>
        <dbReference type="ARBA" id="ARBA00022490"/>
    </source>
</evidence>
<dbReference type="GO" id="GO:0016020">
    <property type="term" value="C:membrane"/>
    <property type="evidence" value="ECO:0007669"/>
    <property type="project" value="TreeGrafter"/>
</dbReference>
<feature type="compositionally biased region" description="Polar residues" evidence="5">
    <location>
        <begin position="1228"/>
        <end position="1238"/>
    </location>
</feature>
<evidence type="ECO:0000256" key="2">
    <source>
        <dbReference type="ARBA" id="ARBA00022448"/>
    </source>
</evidence>
<keyword evidence="3" id="KW-0963">Cytoplasm</keyword>
<dbReference type="EMBL" id="DS989827">
    <property type="protein sequence ID" value="EFR04073.1"/>
    <property type="molecule type" value="Genomic_DNA"/>
</dbReference>
<dbReference type="PANTHER" id="PTHR12894:SF27">
    <property type="entry name" value="TRANSFORMING GROWTH FACTOR-BETA RECEPTOR-ASSOCIATED PROTEIN 1"/>
    <property type="match status" value="1"/>
</dbReference>
<feature type="compositionally biased region" description="Polar residues" evidence="5">
    <location>
        <begin position="271"/>
        <end position="300"/>
    </location>
</feature>
<dbReference type="Proteomes" id="UP000002669">
    <property type="component" value="Unassembled WGS sequence"/>
</dbReference>
<keyword evidence="8" id="KW-1185">Reference proteome</keyword>
<dbReference type="GeneID" id="10026328"/>